<sequence>MKFSFGAFSLVILTSHFEATRGVFWVGTRNFEPRSDDESDARACAPSPSFRATPAGGRLDIAYYLAYGGPHTWRIFSGIGFRTWNPPAPKGETLPLGHRGPLLVC</sequence>
<comment type="caution">
    <text evidence="2">The sequence shown here is derived from an EMBL/GenBank/DDBJ whole genome shotgun (WGS) entry which is preliminary data.</text>
</comment>
<proteinExistence type="predicted"/>
<reference evidence="2 3" key="1">
    <citation type="journal article" date="2019" name="Sci. Rep.">
        <title>Orb-weaving spider Araneus ventricosus genome elucidates the spidroin gene catalogue.</title>
        <authorList>
            <person name="Kono N."/>
            <person name="Nakamura H."/>
            <person name="Ohtoshi R."/>
            <person name="Moran D.A.P."/>
            <person name="Shinohara A."/>
            <person name="Yoshida Y."/>
            <person name="Fujiwara M."/>
            <person name="Mori M."/>
            <person name="Tomita M."/>
            <person name="Arakawa K."/>
        </authorList>
    </citation>
    <scope>NUCLEOTIDE SEQUENCE [LARGE SCALE GENOMIC DNA]</scope>
</reference>
<name>A0A4Y2PTJ4_ARAVE</name>
<organism evidence="2 3">
    <name type="scientific">Araneus ventricosus</name>
    <name type="common">Orbweaver spider</name>
    <name type="synonym">Epeira ventricosa</name>
    <dbReference type="NCBI Taxonomy" id="182803"/>
    <lineage>
        <taxon>Eukaryota</taxon>
        <taxon>Metazoa</taxon>
        <taxon>Ecdysozoa</taxon>
        <taxon>Arthropoda</taxon>
        <taxon>Chelicerata</taxon>
        <taxon>Arachnida</taxon>
        <taxon>Araneae</taxon>
        <taxon>Araneomorphae</taxon>
        <taxon>Entelegynae</taxon>
        <taxon>Araneoidea</taxon>
        <taxon>Araneidae</taxon>
        <taxon>Araneus</taxon>
    </lineage>
</organism>
<evidence type="ECO:0000313" key="2">
    <source>
        <dbReference type="EMBL" id="GBN54183.1"/>
    </source>
</evidence>
<accession>A0A4Y2PTJ4</accession>
<evidence type="ECO:0000256" key="1">
    <source>
        <dbReference type="SAM" id="SignalP"/>
    </source>
</evidence>
<gene>
    <name evidence="2" type="ORF">AVEN_97301_1</name>
</gene>
<protein>
    <recommendedName>
        <fullName evidence="4">Secreted protein</fullName>
    </recommendedName>
</protein>
<feature type="signal peptide" evidence="1">
    <location>
        <begin position="1"/>
        <end position="22"/>
    </location>
</feature>
<dbReference type="AlphaFoldDB" id="A0A4Y2PTJ4"/>
<feature type="chain" id="PRO_5021187227" description="Secreted protein" evidence="1">
    <location>
        <begin position="23"/>
        <end position="105"/>
    </location>
</feature>
<evidence type="ECO:0000313" key="3">
    <source>
        <dbReference type="Proteomes" id="UP000499080"/>
    </source>
</evidence>
<dbReference type="Proteomes" id="UP000499080">
    <property type="component" value="Unassembled WGS sequence"/>
</dbReference>
<evidence type="ECO:0008006" key="4">
    <source>
        <dbReference type="Google" id="ProtNLM"/>
    </source>
</evidence>
<keyword evidence="3" id="KW-1185">Reference proteome</keyword>
<dbReference type="EMBL" id="BGPR01012035">
    <property type="protein sequence ID" value="GBN54183.1"/>
    <property type="molecule type" value="Genomic_DNA"/>
</dbReference>
<keyword evidence="1" id="KW-0732">Signal</keyword>